<comment type="caution">
    <text evidence="2">The sequence shown here is derived from an EMBL/GenBank/DDBJ whole genome shotgun (WGS) entry which is preliminary data.</text>
</comment>
<name>A0A2C6L2J9_9APIC</name>
<dbReference type="RefSeq" id="XP_067924396.1">
    <property type="nucleotide sequence ID" value="XM_068063625.1"/>
</dbReference>
<sequence length="72" mass="8508">MDVFPSLSIIAISCSMNDNRYTWWYVVFLRKKYLSMTPASPSAFLEIFFSFMLFFREPPSLTRCGIYRVNFG</sequence>
<dbReference type="GeneID" id="94426836"/>
<dbReference type="VEuPathDB" id="ToxoDB:CSUI_003427"/>
<evidence type="ECO:0008006" key="4">
    <source>
        <dbReference type="Google" id="ProtNLM"/>
    </source>
</evidence>
<feature type="transmembrane region" description="Helical" evidence="1">
    <location>
        <begin position="33"/>
        <end position="55"/>
    </location>
</feature>
<proteinExistence type="predicted"/>
<keyword evidence="1" id="KW-1133">Transmembrane helix</keyword>
<accession>A0A2C6L2J9</accession>
<reference evidence="2 3" key="1">
    <citation type="journal article" date="2017" name="Int. J. Parasitol.">
        <title>The genome of the protozoan parasite Cystoisospora suis and a reverse vaccinology approach to identify vaccine candidates.</title>
        <authorList>
            <person name="Palmieri N."/>
            <person name="Shrestha A."/>
            <person name="Ruttkowski B."/>
            <person name="Beck T."/>
            <person name="Vogl C."/>
            <person name="Tomley F."/>
            <person name="Blake D.P."/>
            <person name="Joachim A."/>
        </authorList>
    </citation>
    <scope>NUCLEOTIDE SEQUENCE [LARGE SCALE GENOMIC DNA]</scope>
    <source>
        <strain evidence="2 3">Wien I</strain>
    </source>
</reference>
<keyword evidence="1" id="KW-0472">Membrane</keyword>
<keyword evidence="3" id="KW-1185">Reference proteome</keyword>
<gene>
    <name evidence="2" type="ORF">CSUI_003427</name>
</gene>
<protein>
    <recommendedName>
        <fullName evidence="4">Transmembrane protein</fullName>
    </recommendedName>
</protein>
<dbReference type="Proteomes" id="UP000221165">
    <property type="component" value="Unassembled WGS sequence"/>
</dbReference>
<evidence type="ECO:0000313" key="2">
    <source>
        <dbReference type="EMBL" id="PHJ22719.1"/>
    </source>
</evidence>
<evidence type="ECO:0000313" key="3">
    <source>
        <dbReference type="Proteomes" id="UP000221165"/>
    </source>
</evidence>
<dbReference type="AlphaFoldDB" id="A0A2C6L2J9"/>
<organism evidence="2 3">
    <name type="scientific">Cystoisospora suis</name>
    <dbReference type="NCBI Taxonomy" id="483139"/>
    <lineage>
        <taxon>Eukaryota</taxon>
        <taxon>Sar</taxon>
        <taxon>Alveolata</taxon>
        <taxon>Apicomplexa</taxon>
        <taxon>Conoidasida</taxon>
        <taxon>Coccidia</taxon>
        <taxon>Eucoccidiorida</taxon>
        <taxon>Eimeriorina</taxon>
        <taxon>Sarcocystidae</taxon>
        <taxon>Cystoisospora</taxon>
    </lineage>
</organism>
<evidence type="ECO:0000256" key="1">
    <source>
        <dbReference type="SAM" id="Phobius"/>
    </source>
</evidence>
<dbReference type="EMBL" id="MIGC01001527">
    <property type="protein sequence ID" value="PHJ22719.1"/>
    <property type="molecule type" value="Genomic_DNA"/>
</dbReference>
<keyword evidence="1" id="KW-0812">Transmembrane</keyword>